<name>X6L8C2_RETFI</name>
<dbReference type="EMBL" id="ASPP01049012">
    <property type="protein sequence ID" value="ETN97668.1"/>
    <property type="molecule type" value="Genomic_DNA"/>
</dbReference>
<organism evidence="1 2">
    <name type="scientific">Reticulomyxa filosa</name>
    <dbReference type="NCBI Taxonomy" id="46433"/>
    <lineage>
        <taxon>Eukaryota</taxon>
        <taxon>Sar</taxon>
        <taxon>Rhizaria</taxon>
        <taxon>Retaria</taxon>
        <taxon>Foraminifera</taxon>
        <taxon>Monothalamids</taxon>
        <taxon>Reticulomyxidae</taxon>
        <taxon>Reticulomyxa</taxon>
    </lineage>
</organism>
<comment type="caution">
    <text evidence="1">The sequence shown here is derived from an EMBL/GenBank/DDBJ whole genome shotgun (WGS) entry which is preliminary data.</text>
</comment>
<sequence>MKQALEVTFFYKDIFTFLFQGFDTHKFQKLYLKIEIHSAKNQVIYQSLFGLKPTYFDSSHQTNTTHIYCGHNLIERAKKEKLMKQLSPKQHSHKMKDYKFFGAVVDNECWLGEGKTNKQIKKNKQKKTTKICEEKGEKKNGKKIFLHSLMDTKGFRN</sequence>
<evidence type="ECO:0000313" key="1">
    <source>
        <dbReference type="EMBL" id="ETN97668.1"/>
    </source>
</evidence>
<proteinExistence type="predicted"/>
<dbReference type="Proteomes" id="UP000023152">
    <property type="component" value="Unassembled WGS sequence"/>
</dbReference>
<evidence type="ECO:0000313" key="2">
    <source>
        <dbReference type="Proteomes" id="UP000023152"/>
    </source>
</evidence>
<accession>X6L8C2</accession>
<protein>
    <submittedName>
        <fullName evidence="1">Uncharacterized protein</fullName>
    </submittedName>
</protein>
<dbReference type="AlphaFoldDB" id="X6L8C2"/>
<reference evidence="1 2" key="1">
    <citation type="journal article" date="2013" name="Curr. Biol.">
        <title>The Genome of the Foraminiferan Reticulomyxa filosa.</title>
        <authorList>
            <person name="Glockner G."/>
            <person name="Hulsmann N."/>
            <person name="Schleicher M."/>
            <person name="Noegel A.A."/>
            <person name="Eichinger L."/>
            <person name="Gallinger C."/>
            <person name="Pawlowski J."/>
            <person name="Sierra R."/>
            <person name="Euteneuer U."/>
            <person name="Pillet L."/>
            <person name="Moustafa A."/>
            <person name="Platzer M."/>
            <person name="Groth M."/>
            <person name="Szafranski K."/>
            <person name="Schliwa M."/>
        </authorList>
    </citation>
    <scope>NUCLEOTIDE SEQUENCE [LARGE SCALE GENOMIC DNA]</scope>
</reference>
<gene>
    <name evidence="1" type="ORF">RFI_39861</name>
</gene>
<keyword evidence="2" id="KW-1185">Reference proteome</keyword>